<dbReference type="Gene3D" id="3.40.630.30">
    <property type="match status" value="1"/>
</dbReference>
<evidence type="ECO:0000259" key="1">
    <source>
        <dbReference type="PROSITE" id="PS51729"/>
    </source>
</evidence>
<feature type="domain" description="N-acetyltransferase" evidence="1">
    <location>
        <begin position="20"/>
        <end position="105"/>
    </location>
</feature>
<dbReference type="InterPro" id="IPR031165">
    <property type="entry name" value="GNAT_YJDJ"/>
</dbReference>
<reference evidence="3" key="1">
    <citation type="submission" date="2016-10" db="EMBL/GenBank/DDBJ databases">
        <authorList>
            <person name="Varghese N."/>
            <person name="Submissions S."/>
        </authorList>
    </citation>
    <scope>NUCLEOTIDE SEQUENCE [LARGE SCALE GENOMIC DNA]</scope>
    <source>
        <strain evidence="3">DS-12</strain>
    </source>
</reference>
<keyword evidence="3" id="KW-1185">Reference proteome</keyword>
<gene>
    <name evidence="2" type="ORF">SAMN05421741_11945</name>
</gene>
<dbReference type="Pfam" id="PF14542">
    <property type="entry name" value="Acetyltransf_CG"/>
    <property type="match status" value="1"/>
</dbReference>
<dbReference type="AlphaFoldDB" id="A0A1I5E9F7"/>
<evidence type="ECO:0000313" key="2">
    <source>
        <dbReference type="EMBL" id="SFO08117.1"/>
    </source>
</evidence>
<dbReference type="EMBL" id="FOVI01000019">
    <property type="protein sequence ID" value="SFO08117.1"/>
    <property type="molecule type" value="Genomic_DNA"/>
</dbReference>
<dbReference type="PANTHER" id="PTHR31435">
    <property type="entry name" value="PROTEIN NATD1"/>
    <property type="match status" value="1"/>
</dbReference>
<dbReference type="InterPro" id="IPR045057">
    <property type="entry name" value="Gcn5-rel_NAT"/>
</dbReference>
<accession>A0A1I5E9F7</accession>
<dbReference type="Proteomes" id="UP000199036">
    <property type="component" value="Unassembled WGS sequence"/>
</dbReference>
<organism evidence="2 3">
    <name type="scientific">Paenimyroides ummariense</name>
    <dbReference type="NCBI Taxonomy" id="913024"/>
    <lineage>
        <taxon>Bacteria</taxon>
        <taxon>Pseudomonadati</taxon>
        <taxon>Bacteroidota</taxon>
        <taxon>Flavobacteriia</taxon>
        <taxon>Flavobacteriales</taxon>
        <taxon>Flavobacteriaceae</taxon>
        <taxon>Paenimyroides</taxon>
    </lineage>
</organism>
<protein>
    <recommendedName>
        <fullName evidence="1">N-acetyltransferase domain-containing protein</fullName>
    </recommendedName>
</protein>
<dbReference type="PROSITE" id="PS51729">
    <property type="entry name" value="GNAT_YJDJ"/>
    <property type="match status" value="1"/>
</dbReference>
<sequence>MYLHKKEKNMKEEFIALNVVKNNSNNRFELTVDGFTAFIDFKEKDHVIKLIHTESPPELSGRGVATALIEKTLVYLEENNYKLIPLCPLVFAYIKRHLEWKRIVDASFNGFKD</sequence>
<dbReference type="SUPFAM" id="SSF55729">
    <property type="entry name" value="Acyl-CoA N-acyltransferases (Nat)"/>
    <property type="match status" value="1"/>
</dbReference>
<evidence type="ECO:0000313" key="3">
    <source>
        <dbReference type="Proteomes" id="UP000199036"/>
    </source>
</evidence>
<dbReference type="STRING" id="913024.SAMN05421741_11945"/>
<dbReference type="PANTHER" id="PTHR31435:SF10">
    <property type="entry name" value="BSR4717 PROTEIN"/>
    <property type="match status" value="1"/>
</dbReference>
<proteinExistence type="predicted"/>
<dbReference type="InterPro" id="IPR016181">
    <property type="entry name" value="Acyl_CoA_acyltransferase"/>
</dbReference>
<name>A0A1I5E9F7_9FLAO</name>